<protein>
    <submittedName>
        <fullName evidence="2">Uncharacterized protein</fullName>
    </submittedName>
</protein>
<keyword evidence="1" id="KW-0732">Signal</keyword>
<gene>
    <name evidence="2" type="ORF">RE431_07435</name>
</gene>
<sequence length="220" mass="25469">MKNTVLGILFLAMVGYQANAQVSQDVENNGMQIFTKVKEPEKATGSPFYEKDFVWGKVIDNDTRQVEMLMRYNAVEDIVVLRPNPQSEEEYVLPKKRSITYNFGDYTYFIDGLKTTKGYNESFFAKFYDGEKSKFVGQPVADITPAKVASTGYQQDKPAHMKVEMVYYISVDGKPFQEVRLKEKDLEDLFDSEKMEDYFDDKKIKTEDDVIAMLKFYDSK</sequence>
<proteinExistence type="predicted"/>
<reference evidence="3" key="1">
    <citation type="submission" date="2023-07" db="EMBL/GenBank/DDBJ databases">
        <title>Christiangramia sp. SM2212., a novel bacterium of the family Flavobacteriaceae isolated from the sea sediment.</title>
        <authorList>
            <person name="Wang J."/>
            <person name="Zhang X."/>
        </authorList>
    </citation>
    <scope>NUCLEOTIDE SEQUENCE [LARGE SCALE GENOMIC DNA]</scope>
    <source>
        <strain evidence="3">SM2212</strain>
    </source>
</reference>
<dbReference type="EMBL" id="JAVJIU010000003">
    <property type="protein sequence ID" value="MDR5590465.1"/>
    <property type="molecule type" value="Genomic_DNA"/>
</dbReference>
<feature type="signal peptide" evidence="1">
    <location>
        <begin position="1"/>
        <end position="20"/>
    </location>
</feature>
<keyword evidence="3" id="KW-1185">Reference proteome</keyword>
<dbReference type="Proteomes" id="UP001257234">
    <property type="component" value="Unassembled WGS sequence"/>
</dbReference>
<evidence type="ECO:0000313" key="2">
    <source>
        <dbReference type="EMBL" id="MDR5590465.1"/>
    </source>
</evidence>
<name>A0ABU1EPZ8_9FLAO</name>
<dbReference type="RefSeq" id="WP_309561341.1">
    <property type="nucleotide sequence ID" value="NZ_JAVJIU010000003.1"/>
</dbReference>
<organism evidence="2 3">
    <name type="scientific">Christiangramia sediminicola</name>
    <dbReference type="NCBI Taxonomy" id="3073267"/>
    <lineage>
        <taxon>Bacteria</taxon>
        <taxon>Pseudomonadati</taxon>
        <taxon>Bacteroidota</taxon>
        <taxon>Flavobacteriia</taxon>
        <taxon>Flavobacteriales</taxon>
        <taxon>Flavobacteriaceae</taxon>
        <taxon>Christiangramia</taxon>
    </lineage>
</organism>
<evidence type="ECO:0000313" key="3">
    <source>
        <dbReference type="Proteomes" id="UP001257234"/>
    </source>
</evidence>
<comment type="caution">
    <text evidence="2">The sequence shown here is derived from an EMBL/GenBank/DDBJ whole genome shotgun (WGS) entry which is preliminary data.</text>
</comment>
<feature type="chain" id="PRO_5045488503" evidence="1">
    <location>
        <begin position="21"/>
        <end position="220"/>
    </location>
</feature>
<evidence type="ECO:0000256" key="1">
    <source>
        <dbReference type="SAM" id="SignalP"/>
    </source>
</evidence>
<accession>A0ABU1EPZ8</accession>